<keyword evidence="9 10" id="KW-0472">Membrane</keyword>
<organism evidence="12 13">
    <name type="scientific">Aeromonas hydrophila subsp. hydrophila (strain ATCC 7966 / DSM 30187 / BCRC 13018 / CCUG 14551 / JCM 1027 / KCTC 2358 / NCIMB 9240 / NCTC 8049)</name>
    <dbReference type="NCBI Taxonomy" id="380703"/>
    <lineage>
        <taxon>Bacteria</taxon>
        <taxon>Pseudomonadati</taxon>
        <taxon>Pseudomonadota</taxon>
        <taxon>Gammaproteobacteria</taxon>
        <taxon>Aeromonadales</taxon>
        <taxon>Aeromonadaceae</taxon>
        <taxon>Aeromonas</taxon>
    </lineage>
</organism>
<feature type="transmembrane region" description="Helical" evidence="10">
    <location>
        <begin position="376"/>
        <end position="397"/>
    </location>
</feature>
<evidence type="ECO:0000256" key="1">
    <source>
        <dbReference type="ARBA" id="ARBA00004429"/>
    </source>
</evidence>
<dbReference type="GO" id="GO:0015628">
    <property type="term" value="P:protein secretion by the type II secretion system"/>
    <property type="evidence" value="ECO:0007669"/>
    <property type="project" value="TreeGrafter"/>
</dbReference>
<keyword evidence="7" id="KW-0653">Protein transport</keyword>
<dbReference type="PANTHER" id="PTHR30012:SF4">
    <property type="entry name" value="MSHA BIOGENESIS PROTEIN MSHG"/>
    <property type="match status" value="1"/>
</dbReference>
<evidence type="ECO:0000256" key="3">
    <source>
        <dbReference type="ARBA" id="ARBA00022448"/>
    </source>
</evidence>
<evidence type="ECO:0000256" key="5">
    <source>
        <dbReference type="ARBA" id="ARBA00022519"/>
    </source>
</evidence>
<comment type="similarity">
    <text evidence="2">Belongs to the GSP F family.</text>
</comment>
<comment type="subcellular location">
    <subcellularLocation>
        <location evidence="1">Cell inner membrane</location>
        <topology evidence="1">Multi-pass membrane protein</topology>
    </subcellularLocation>
</comment>
<evidence type="ECO:0000313" key="13">
    <source>
        <dbReference type="Proteomes" id="UP000000756"/>
    </source>
</evidence>
<keyword evidence="4" id="KW-1003">Cell membrane</keyword>
<sequence length="406" mass="45044">MSSFAYKGRDSQGNAVSGVVDAANEMAAAEQLMRRGVMPTELKPGKAKAAALDWSLLLERGVRLDELVVFSRQMYALTRAGIPILRAIAGLEESAHSKPLKRALHALGEDLGNGRPLSSSMQAHPRVFSSLFVAIIHVGENTGQLEEAFLQLANYFELELETRKRIKTAMRYPSFVLIAIGIAMVILNIMVIPVFAGMFAKFGVELPLATRILLATSHFFVHYWWVMLGVLLAMVFGWRRWVSTVKGKLTWHRWQLKLPIVGTIIERSLLARFARSFSMMLKAGVPLNTALSLVADAVDNAWMAGRIRDMRAGIERGESLLRTAGSSGLFTPLVMQMIAVGEETGQVDDLLHEAAEYYEREVDYDLKSLTARIEPILIGIVAVMVLILALGIFTPMWDMMRAVRGK</sequence>
<dbReference type="PRINTS" id="PR00812">
    <property type="entry name" value="BCTERIALGSPF"/>
</dbReference>
<proteinExistence type="inferred from homology"/>
<dbReference type="GeneID" id="4486977"/>
<protein>
    <submittedName>
        <fullName evidence="12">GspF family protein</fullName>
    </submittedName>
</protein>
<dbReference type="Gene3D" id="1.20.81.30">
    <property type="entry name" value="Type II secretion system (T2SS), domain F"/>
    <property type="match status" value="2"/>
</dbReference>
<feature type="transmembrane region" description="Helical" evidence="10">
    <location>
        <begin position="220"/>
        <end position="238"/>
    </location>
</feature>
<dbReference type="KEGG" id="aha:AHA_0393"/>
<keyword evidence="13" id="KW-1185">Reference proteome</keyword>
<name>A0KFA0_AERHH</name>
<feature type="domain" description="Type II secretion system protein GspF" evidence="11">
    <location>
        <begin position="273"/>
        <end position="395"/>
    </location>
</feature>
<evidence type="ECO:0000256" key="2">
    <source>
        <dbReference type="ARBA" id="ARBA00005745"/>
    </source>
</evidence>
<keyword evidence="6 10" id="KW-0812">Transmembrane</keyword>
<keyword evidence="5" id="KW-0997">Cell inner membrane</keyword>
<dbReference type="PATRIC" id="fig|380703.7.peg.380"/>
<dbReference type="InterPro" id="IPR042094">
    <property type="entry name" value="T2SS_GspF_sf"/>
</dbReference>
<dbReference type="RefSeq" id="WP_011704369.1">
    <property type="nucleotide sequence ID" value="NC_008570.1"/>
</dbReference>
<gene>
    <name evidence="12" type="ordered locus">AHA_0393</name>
</gene>
<dbReference type="STRING" id="380703.AHA_0393"/>
<feature type="domain" description="Type II secretion system protein GspF" evidence="11">
    <location>
        <begin position="70"/>
        <end position="193"/>
    </location>
</feature>
<dbReference type="FunFam" id="1.20.81.30:FF:000001">
    <property type="entry name" value="Type II secretion system protein F"/>
    <property type="match status" value="2"/>
</dbReference>
<feature type="transmembrane region" description="Helical" evidence="10">
    <location>
        <begin position="175"/>
        <end position="200"/>
    </location>
</feature>
<dbReference type="GO" id="GO:0005886">
    <property type="term" value="C:plasma membrane"/>
    <property type="evidence" value="ECO:0007669"/>
    <property type="project" value="UniProtKB-SubCell"/>
</dbReference>
<evidence type="ECO:0000313" key="12">
    <source>
        <dbReference type="EMBL" id="ABK38845.1"/>
    </source>
</evidence>
<evidence type="ECO:0000259" key="11">
    <source>
        <dbReference type="Pfam" id="PF00482"/>
    </source>
</evidence>
<dbReference type="Proteomes" id="UP000000756">
    <property type="component" value="Chromosome"/>
</dbReference>
<dbReference type="Pfam" id="PF00482">
    <property type="entry name" value="T2SSF"/>
    <property type="match status" value="2"/>
</dbReference>
<dbReference type="EnsemblBacteria" id="ABK38845">
    <property type="protein sequence ID" value="ABK38845"/>
    <property type="gene ID" value="AHA_0393"/>
</dbReference>
<accession>A0KFA0</accession>
<keyword evidence="3" id="KW-0813">Transport</keyword>
<evidence type="ECO:0000256" key="10">
    <source>
        <dbReference type="SAM" id="Phobius"/>
    </source>
</evidence>
<dbReference type="PANTHER" id="PTHR30012">
    <property type="entry name" value="GENERAL SECRETION PATHWAY PROTEIN"/>
    <property type="match status" value="1"/>
</dbReference>
<dbReference type="eggNOG" id="COG1459">
    <property type="taxonomic scope" value="Bacteria"/>
</dbReference>
<evidence type="ECO:0000256" key="9">
    <source>
        <dbReference type="ARBA" id="ARBA00023136"/>
    </source>
</evidence>
<dbReference type="AlphaFoldDB" id="A0KFA0"/>
<dbReference type="HOGENOM" id="CLU_035032_2_2_6"/>
<evidence type="ECO:0000256" key="6">
    <source>
        <dbReference type="ARBA" id="ARBA00022692"/>
    </source>
</evidence>
<reference evidence="12 13" key="1">
    <citation type="journal article" date="2006" name="J. Bacteriol.">
        <title>Genome sequence of Aeromonas hydrophila ATCC 7966T: jack of all trades.</title>
        <authorList>
            <person name="Seshadri R."/>
            <person name="Joseph S.W."/>
            <person name="Chopra A.K."/>
            <person name="Sha J."/>
            <person name="Shaw J."/>
            <person name="Graf J."/>
            <person name="Haft D."/>
            <person name="Wu M."/>
            <person name="Ren Q."/>
            <person name="Rosovitz M.J."/>
            <person name="Madupu R."/>
            <person name="Tallon L."/>
            <person name="Kim M."/>
            <person name="Jin S."/>
            <person name="Vuong H."/>
            <person name="Stine O.C."/>
            <person name="Ali A."/>
            <person name="Horneman A.J."/>
            <person name="Heidelberg J.F."/>
        </authorList>
    </citation>
    <scope>NUCLEOTIDE SEQUENCE [LARGE SCALE GENOMIC DNA]</scope>
    <source>
        <strain evidence="13">ATCC 7966 / DSM 30187 / BCRC 13018 / CCUG 14551 / JCM 1027 / KCTC 2358 / NCIMB 9240 / NCTC 8049</strain>
    </source>
</reference>
<evidence type="ECO:0000256" key="8">
    <source>
        <dbReference type="ARBA" id="ARBA00022989"/>
    </source>
</evidence>
<evidence type="ECO:0000256" key="7">
    <source>
        <dbReference type="ARBA" id="ARBA00022927"/>
    </source>
</evidence>
<dbReference type="InterPro" id="IPR003004">
    <property type="entry name" value="GspF/PilC"/>
</dbReference>
<dbReference type="EMBL" id="CP000462">
    <property type="protein sequence ID" value="ABK38845.1"/>
    <property type="molecule type" value="Genomic_DNA"/>
</dbReference>
<keyword evidence="8 10" id="KW-1133">Transmembrane helix</keyword>
<dbReference type="OrthoDB" id="9805682at2"/>
<dbReference type="InterPro" id="IPR018076">
    <property type="entry name" value="T2SS_GspF_dom"/>
</dbReference>
<evidence type="ECO:0000256" key="4">
    <source>
        <dbReference type="ARBA" id="ARBA00022475"/>
    </source>
</evidence>